<dbReference type="EMBL" id="CM055114">
    <property type="protein sequence ID" value="KAJ7515076.1"/>
    <property type="molecule type" value="Genomic_DNA"/>
</dbReference>
<accession>A0ACC2ACA1</accession>
<protein>
    <submittedName>
        <fullName evidence="1">Uncharacterized protein</fullName>
    </submittedName>
</protein>
<name>A0ACC2ACA1_DIPCM</name>
<reference evidence="2" key="1">
    <citation type="journal article" date="2024" name="Proc. Natl. Acad. Sci. U.S.A.">
        <title>Extraordinary preservation of gene collinearity over three hundred million years revealed in homosporous lycophytes.</title>
        <authorList>
            <person name="Li C."/>
            <person name="Wickell D."/>
            <person name="Kuo L.Y."/>
            <person name="Chen X."/>
            <person name="Nie B."/>
            <person name="Liao X."/>
            <person name="Peng D."/>
            <person name="Ji J."/>
            <person name="Jenkins J."/>
            <person name="Williams M."/>
            <person name="Shu S."/>
            <person name="Plott C."/>
            <person name="Barry K."/>
            <person name="Rajasekar S."/>
            <person name="Grimwood J."/>
            <person name="Han X."/>
            <person name="Sun S."/>
            <person name="Hou Z."/>
            <person name="He W."/>
            <person name="Dai G."/>
            <person name="Sun C."/>
            <person name="Schmutz J."/>
            <person name="Leebens-Mack J.H."/>
            <person name="Li F.W."/>
            <person name="Wang L."/>
        </authorList>
    </citation>
    <scope>NUCLEOTIDE SEQUENCE [LARGE SCALE GENOMIC DNA]</scope>
    <source>
        <strain evidence="2">cv. PW_Plant_1</strain>
    </source>
</reference>
<organism evidence="1 2">
    <name type="scientific">Diphasiastrum complanatum</name>
    <name type="common">Issler's clubmoss</name>
    <name type="synonym">Lycopodium complanatum</name>
    <dbReference type="NCBI Taxonomy" id="34168"/>
    <lineage>
        <taxon>Eukaryota</taxon>
        <taxon>Viridiplantae</taxon>
        <taxon>Streptophyta</taxon>
        <taxon>Embryophyta</taxon>
        <taxon>Tracheophyta</taxon>
        <taxon>Lycopodiopsida</taxon>
        <taxon>Lycopodiales</taxon>
        <taxon>Lycopodiaceae</taxon>
        <taxon>Lycopodioideae</taxon>
        <taxon>Diphasiastrum</taxon>
    </lineage>
</organism>
<evidence type="ECO:0000313" key="1">
    <source>
        <dbReference type="EMBL" id="KAJ7515076.1"/>
    </source>
</evidence>
<sequence length="921" mass="101575">MESKMDQYEIMEQVGRGAFGSAILVNHKIEKRKYVLKKIRLARQTDRCRRSAHQEMALISTVQHPYVVDYKESWVEKGCYVCIITGYCEGGDMAELIRKASGNFFPEERLCKWFAQLLLAVDYLHSNHVLHRDLKCSNIFLTKDQDVRLGDFGLAKMLKADDLASSVVGTPNYMCPELLADIPYGFKSDIWSLGCCMYEMTAHRPAFKAFDMQGLISKINKSTVGPLPNNYSNALKSLIRSMLRKNPEHRPTAADLLRNSHLQPYVNQCRMQASLLSCPSPSRNLANRKFLQQNVGICRSTSRSSSARDSLSTSGKSSPDRSSEVGSSMRPTTPATDLVDCSTGTWQYENVGKEAATLSRKACASVGRQREDRGIARSGWPEDTRIAKRHYAGTFGGQEHEQALCSKEEEIFEKFQNREVPGKASRVVRITSALPSPRTPSEKKTRLKGESARKVQLSPQLKHELYVQLDRDDPRNRVGSDRLPPPLPARSSSEEKVASSSKLKQPSPSTPATATRRNSVPLLRAPAPRVSSPLPGRALGNSSSPRQSTPGAAGIYRAHIVDDDAIVAYPTFTCTKAKASPPSRLSKSPPSGHKNIEENRRNQETPFVTSQTHPICATHKNQNMDQGLVQSSGLQNNCSPDVSVNAPRLDLIPEFTLTTCDSLCDTDDVQEITRVDKADLSGGDLPAHRYCDNIEPSDSCNSNNDSECNSFISQSSKQTRGITGISGLDSINSYSAGGEQVDRSQEKVTIQINERAPSVHTRPAFNDVIHVIRHSTFRLAGEQFEADAGDIDLPGGRDLSSFLEMQKSGIDVLSVPAGTTITGHHLCENQRAPSREEDDAQSKGLDVTSYRQRAEALEGLLELCAQLLVQHRLEELAIVLKPFGRGKASPRETAIWLTKSLKGMLGEDHHYSPSETGAAII</sequence>
<evidence type="ECO:0000313" key="2">
    <source>
        <dbReference type="Proteomes" id="UP001162992"/>
    </source>
</evidence>
<proteinExistence type="predicted"/>
<comment type="caution">
    <text evidence="1">The sequence shown here is derived from an EMBL/GenBank/DDBJ whole genome shotgun (WGS) entry which is preliminary data.</text>
</comment>
<gene>
    <name evidence="1" type="ORF">O6H91_23G070100</name>
</gene>
<keyword evidence="2" id="KW-1185">Reference proteome</keyword>
<dbReference type="Proteomes" id="UP001162992">
    <property type="component" value="Chromosome 23"/>
</dbReference>